<evidence type="ECO:0000313" key="3">
    <source>
        <dbReference type="Proteomes" id="UP000823388"/>
    </source>
</evidence>
<organism evidence="2 3">
    <name type="scientific">Panicum virgatum</name>
    <name type="common">Blackwell switchgrass</name>
    <dbReference type="NCBI Taxonomy" id="38727"/>
    <lineage>
        <taxon>Eukaryota</taxon>
        <taxon>Viridiplantae</taxon>
        <taxon>Streptophyta</taxon>
        <taxon>Embryophyta</taxon>
        <taxon>Tracheophyta</taxon>
        <taxon>Spermatophyta</taxon>
        <taxon>Magnoliopsida</taxon>
        <taxon>Liliopsida</taxon>
        <taxon>Poales</taxon>
        <taxon>Poaceae</taxon>
        <taxon>PACMAD clade</taxon>
        <taxon>Panicoideae</taxon>
        <taxon>Panicodae</taxon>
        <taxon>Paniceae</taxon>
        <taxon>Panicinae</taxon>
        <taxon>Panicum</taxon>
        <taxon>Panicum sect. Hiantes</taxon>
    </lineage>
</organism>
<feature type="region of interest" description="Disordered" evidence="1">
    <location>
        <begin position="44"/>
        <end position="64"/>
    </location>
</feature>
<gene>
    <name evidence="2" type="ORF">PVAP13_3KG376786</name>
</gene>
<keyword evidence="3" id="KW-1185">Reference proteome</keyword>
<name>A0A8T0UVA6_PANVG</name>
<dbReference type="AlphaFoldDB" id="A0A8T0UVA6"/>
<evidence type="ECO:0000256" key="1">
    <source>
        <dbReference type="SAM" id="MobiDB-lite"/>
    </source>
</evidence>
<dbReference type="EMBL" id="CM029041">
    <property type="protein sequence ID" value="KAG2626740.1"/>
    <property type="molecule type" value="Genomic_DNA"/>
</dbReference>
<accession>A0A8T0UVA6</accession>
<feature type="region of interest" description="Disordered" evidence="1">
    <location>
        <begin position="1"/>
        <end position="26"/>
    </location>
</feature>
<evidence type="ECO:0000313" key="2">
    <source>
        <dbReference type="EMBL" id="KAG2626740.1"/>
    </source>
</evidence>
<comment type="caution">
    <text evidence="2">The sequence shown here is derived from an EMBL/GenBank/DDBJ whole genome shotgun (WGS) entry which is preliminary data.</text>
</comment>
<protein>
    <submittedName>
        <fullName evidence="2">Uncharacterized protein</fullName>
    </submittedName>
</protein>
<proteinExistence type="predicted"/>
<reference evidence="2" key="1">
    <citation type="submission" date="2020-05" db="EMBL/GenBank/DDBJ databases">
        <title>WGS assembly of Panicum virgatum.</title>
        <authorList>
            <person name="Lovell J.T."/>
            <person name="Jenkins J."/>
            <person name="Shu S."/>
            <person name="Juenger T.E."/>
            <person name="Schmutz J."/>
        </authorList>
    </citation>
    <scope>NUCLEOTIDE SEQUENCE</scope>
    <source>
        <strain evidence="2">AP13</strain>
    </source>
</reference>
<sequence length="101" mass="10958">MCDGGQRISSLRRAPPRPPRHLSSPRLVSSSWLPCLFPLPTRSHPWPPPAPGSGSEPTIAGSLPGLRASPSLAFPAPVNSRGMSSPWWLAVIKYYSLYVLE</sequence>
<dbReference type="Proteomes" id="UP000823388">
    <property type="component" value="Chromosome 3K"/>
</dbReference>